<evidence type="ECO:0000313" key="1">
    <source>
        <dbReference type="EMBL" id="MCT8991577.1"/>
    </source>
</evidence>
<dbReference type="SUPFAM" id="SSF53335">
    <property type="entry name" value="S-adenosyl-L-methionine-dependent methyltransferases"/>
    <property type="match status" value="1"/>
</dbReference>
<dbReference type="Proteomes" id="UP001149009">
    <property type="component" value="Unassembled WGS sequence"/>
</dbReference>
<organism evidence="1 2">
    <name type="scientific">Chelativorans petroleitrophicus</name>
    <dbReference type="NCBI Taxonomy" id="2975484"/>
    <lineage>
        <taxon>Bacteria</taxon>
        <taxon>Pseudomonadati</taxon>
        <taxon>Pseudomonadota</taxon>
        <taxon>Alphaproteobacteria</taxon>
        <taxon>Hyphomicrobiales</taxon>
        <taxon>Phyllobacteriaceae</taxon>
        <taxon>Chelativorans</taxon>
    </lineage>
</organism>
<keyword evidence="1" id="KW-0808">Transferase</keyword>
<comment type="caution">
    <text evidence="1">The sequence shown here is derived from an EMBL/GenBank/DDBJ whole genome shotgun (WGS) entry which is preliminary data.</text>
</comment>
<sequence length="98" mass="11249">MELAFEDGSYDVVVALEVLSHVADQRTFVKKIAGHLKSGGYLMLATQNRYVLERFNRIPPPDPGQLRHWVDRRELLRLLQQGFEVLELFSVSPKANRA</sequence>
<dbReference type="InterPro" id="IPR029063">
    <property type="entry name" value="SAM-dependent_MTases_sf"/>
</dbReference>
<accession>A0A9X2XC04</accession>
<reference evidence="1" key="1">
    <citation type="submission" date="2022-08" db="EMBL/GenBank/DDBJ databases">
        <title>Chelativorans sichuanense sp. nov., a paraffin oil-degrading bacterium isolated from a mixture of oil-based drill cuttings and paddy soil.</title>
        <authorList>
            <person name="Yu J."/>
            <person name="Liu H."/>
            <person name="Chen Q."/>
        </authorList>
    </citation>
    <scope>NUCLEOTIDE SEQUENCE</scope>
    <source>
        <strain evidence="1">SCAU 2101</strain>
    </source>
</reference>
<dbReference type="EMBL" id="JAODNV010000017">
    <property type="protein sequence ID" value="MCT8991577.1"/>
    <property type="molecule type" value="Genomic_DNA"/>
</dbReference>
<evidence type="ECO:0000313" key="2">
    <source>
        <dbReference type="Proteomes" id="UP001149009"/>
    </source>
</evidence>
<dbReference type="GO" id="GO:0008168">
    <property type="term" value="F:methyltransferase activity"/>
    <property type="evidence" value="ECO:0007669"/>
    <property type="project" value="UniProtKB-KW"/>
</dbReference>
<dbReference type="RefSeq" id="WP_261516510.1">
    <property type="nucleotide sequence ID" value="NZ_JAODNV010000017.1"/>
</dbReference>
<protein>
    <submittedName>
        <fullName evidence="1">Class I SAM-dependent methyltransferase</fullName>
    </submittedName>
</protein>
<proteinExistence type="predicted"/>
<dbReference type="Gene3D" id="3.40.50.150">
    <property type="entry name" value="Vaccinia Virus protein VP39"/>
    <property type="match status" value="1"/>
</dbReference>
<dbReference type="AlphaFoldDB" id="A0A9X2XC04"/>
<dbReference type="GO" id="GO:0032259">
    <property type="term" value="P:methylation"/>
    <property type="evidence" value="ECO:0007669"/>
    <property type="project" value="UniProtKB-KW"/>
</dbReference>
<name>A0A9X2XC04_9HYPH</name>
<gene>
    <name evidence="1" type="ORF">NYR54_14960</name>
</gene>
<dbReference type="Pfam" id="PF13489">
    <property type="entry name" value="Methyltransf_23"/>
    <property type="match status" value="1"/>
</dbReference>
<keyword evidence="1" id="KW-0489">Methyltransferase</keyword>
<keyword evidence="2" id="KW-1185">Reference proteome</keyword>